<dbReference type="OrthoDB" id="512667at2759"/>
<evidence type="ECO:0000256" key="1">
    <source>
        <dbReference type="ARBA" id="ARBA00022723"/>
    </source>
</evidence>
<name>A0A6J1LPI2_DROHY</name>
<dbReference type="InterPro" id="IPR007853">
    <property type="entry name" value="Znf_DNL-typ"/>
</dbReference>
<dbReference type="PANTHER" id="PTHR20922:SF13">
    <property type="entry name" value="DNL-TYPE ZINC FINGER PROTEIN"/>
    <property type="match status" value="1"/>
</dbReference>
<keyword evidence="7" id="KW-1185">Reference proteome</keyword>
<evidence type="ECO:0000313" key="7">
    <source>
        <dbReference type="Proteomes" id="UP000504633"/>
    </source>
</evidence>
<accession>A0A6J1LPI2</accession>
<proteinExistence type="predicted"/>
<gene>
    <name evidence="8" type="primary">LOC111596727</name>
</gene>
<dbReference type="PROSITE" id="PS51501">
    <property type="entry name" value="ZF_DNL"/>
    <property type="match status" value="1"/>
</dbReference>
<sequence length="191" mass="21715">MSNLIDIISSDFVFIVYITTAIMSTFKLMYKLYAHAGRCHITGATRLLCPAHNYAQRQYHLLAVTALPNNKYTCLQRACFSDKLETKNQDDHNNRVASNSIPLAELQTKMQLIYTCKVCQSRNMETISKVAYNKGVVIVTCKGCANHHLIADNLNWFTDLNGKRNIEEILAEKGEQVTKIISDKHEYLPNN</sequence>
<dbReference type="RefSeq" id="XP_023166824.2">
    <property type="nucleotide sequence ID" value="XM_023311056.2"/>
</dbReference>
<evidence type="ECO:0000256" key="5">
    <source>
        <dbReference type="SAM" id="Phobius"/>
    </source>
</evidence>
<evidence type="ECO:0000256" key="4">
    <source>
        <dbReference type="PROSITE-ProRule" id="PRU00834"/>
    </source>
</evidence>
<keyword evidence="3" id="KW-0862">Zinc</keyword>
<dbReference type="GeneID" id="111596727"/>
<dbReference type="KEGG" id="dhe:111596727"/>
<evidence type="ECO:0000256" key="2">
    <source>
        <dbReference type="ARBA" id="ARBA00022771"/>
    </source>
</evidence>
<dbReference type="Pfam" id="PF05180">
    <property type="entry name" value="zf-DNL"/>
    <property type="match status" value="1"/>
</dbReference>
<keyword evidence="2 4" id="KW-0863">Zinc-finger</keyword>
<protein>
    <submittedName>
        <fullName evidence="8">Mitochondrial protein import protein ZIM17</fullName>
    </submittedName>
</protein>
<dbReference type="GO" id="GO:0008270">
    <property type="term" value="F:zinc ion binding"/>
    <property type="evidence" value="ECO:0007669"/>
    <property type="project" value="UniProtKB-KW"/>
</dbReference>
<dbReference type="Proteomes" id="UP000504633">
    <property type="component" value="Unplaced"/>
</dbReference>
<dbReference type="AlphaFoldDB" id="A0A6J1LPI2"/>
<dbReference type="GO" id="GO:0030150">
    <property type="term" value="P:protein import into mitochondrial matrix"/>
    <property type="evidence" value="ECO:0007669"/>
    <property type="project" value="TreeGrafter"/>
</dbReference>
<keyword evidence="5" id="KW-0812">Transmembrane</keyword>
<dbReference type="GO" id="GO:0050821">
    <property type="term" value="P:protein stabilization"/>
    <property type="evidence" value="ECO:0007669"/>
    <property type="project" value="TreeGrafter"/>
</dbReference>
<dbReference type="InterPro" id="IPR024158">
    <property type="entry name" value="Mt_import_TIM15"/>
</dbReference>
<reference evidence="8" key="1">
    <citation type="submission" date="2025-08" db="UniProtKB">
        <authorList>
            <consortium name="RefSeq"/>
        </authorList>
    </citation>
    <scope>IDENTIFICATION</scope>
    <source>
        <strain evidence="8">15085-1641.00</strain>
        <tissue evidence="8">Whole body</tissue>
    </source>
</reference>
<feature type="domain" description="DNL-type" evidence="6">
    <location>
        <begin position="105"/>
        <end position="191"/>
    </location>
</feature>
<evidence type="ECO:0000313" key="8">
    <source>
        <dbReference type="RefSeq" id="XP_023166824.2"/>
    </source>
</evidence>
<evidence type="ECO:0000256" key="3">
    <source>
        <dbReference type="ARBA" id="ARBA00022833"/>
    </source>
</evidence>
<keyword evidence="5" id="KW-0472">Membrane</keyword>
<evidence type="ECO:0000259" key="6">
    <source>
        <dbReference type="PROSITE" id="PS51501"/>
    </source>
</evidence>
<feature type="transmembrane region" description="Helical" evidence="5">
    <location>
        <begin position="12"/>
        <end position="30"/>
    </location>
</feature>
<dbReference type="GO" id="GO:0051087">
    <property type="term" value="F:protein-folding chaperone binding"/>
    <property type="evidence" value="ECO:0007669"/>
    <property type="project" value="TreeGrafter"/>
</dbReference>
<organism evidence="7 8">
    <name type="scientific">Drosophila hydei</name>
    <name type="common">Fruit fly</name>
    <dbReference type="NCBI Taxonomy" id="7224"/>
    <lineage>
        <taxon>Eukaryota</taxon>
        <taxon>Metazoa</taxon>
        <taxon>Ecdysozoa</taxon>
        <taxon>Arthropoda</taxon>
        <taxon>Hexapoda</taxon>
        <taxon>Insecta</taxon>
        <taxon>Pterygota</taxon>
        <taxon>Neoptera</taxon>
        <taxon>Endopterygota</taxon>
        <taxon>Diptera</taxon>
        <taxon>Brachycera</taxon>
        <taxon>Muscomorpha</taxon>
        <taxon>Ephydroidea</taxon>
        <taxon>Drosophilidae</taxon>
        <taxon>Drosophila</taxon>
    </lineage>
</organism>
<keyword evidence="5" id="KW-1133">Transmembrane helix</keyword>
<dbReference type="GO" id="GO:0005739">
    <property type="term" value="C:mitochondrion"/>
    <property type="evidence" value="ECO:0007669"/>
    <property type="project" value="TreeGrafter"/>
</dbReference>
<dbReference type="PANTHER" id="PTHR20922">
    <property type="entry name" value="DNL-TYPE ZINC FINGER PROTEIN"/>
    <property type="match status" value="1"/>
</dbReference>
<dbReference type="OMA" id="NQDEHNK"/>
<dbReference type="GO" id="GO:0006457">
    <property type="term" value="P:protein folding"/>
    <property type="evidence" value="ECO:0007669"/>
    <property type="project" value="TreeGrafter"/>
</dbReference>
<keyword evidence="1" id="KW-0479">Metal-binding</keyword>